<comment type="caution">
    <text evidence="1">The sequence shown here is derived from an EMBL/GenBank/DDBJ whole genome shotgun (WGS) entry which is preliminary data.</text>
</comment>
<reference evidence="1 2" key="1">
    <citation type="submission" date="2016-10" db="EMBL/GenBank/DDBJ databases">
        <title>The genome sequence of Colletotrichum fioriniae PJ7.</title>
        <authorList>
            <person name="Baroncelli R."/>
        </authorList>
    </citation>
    <scope>NUCLEOTIDE SEQUENCE [LARGE SCALE GENOMIC DNA]</scope>
    <source>
        <strain evidence="1 2">IMI 384185</strain>
    </source>
</reference>
<protein>
    <submittedName>
        <fullName evidence="1">Uncharacterized protein</fullName>
    </submittedName>
</protein>
<dbReference type="RefSeq" id="XP_060350536.1">
    <property type="nucleotide sequence ID" value="XM_060491662.1"/>
</dbReference>
<name>A0ABQ9SQD2_9PEZI</name>
<proteinExistence type="predicted"/>
<accession>A0ABQ9SQD2</accession>
<evidence type="ECO:0000313" key="2">
    <source>
        <dbReference type="Proteomes" id="UP001241169"/>
    </source>
</evidence>
<keyword evidence="2" id="KW-1185">Reference proteome</keyword>
<dbReference type="Proteomes" id="UP001241169">
    <property type="component" value="Unassembled WGS sequence"/>
</dbReference>
<sequence length="81" mass="9420">MTPQKTSDVVEESRCLPHLPNEIIVMIFDRMIAGAAADYQPITWEICPVKTLKDYNFRDAYYKTTQQPTHNDNSHTFKTRS</sequence>
<evidence type="ECO:0000313" key="1">
    <source>
        <dbReference type="EMBL" id="KAK1541404.1"/>
    </source>
</evidence>
<gene>
    <name evidence="1" type="ORF">CPAR01_07393</name>
</gene>
<dbReference type="EMBL" id="MOPA01000005">
    <property type="protein sequence ID" value="KAK1541404.1"/>
    <property type="molecule type" value="Genomic_DNA"/>
</dbReference>
<dbReference type="GeneID" id="85375561"/>
<organism evidence="1 2">
    <name type="scientific">Colletotrichum paranaense</name>
    <dbReference type="NCBI Taxonomy" id="1914294"/>
    <lineage>
        <taxon>Eukaryota</taxon>
        <taxon>Fungi</taxon>
        <taxon>Dikarya</taxon>
        <taxon>Ascomycota</taxon>
        <taxon>Pezizomycotina</taxon>
        <taxon>Sordariomycetes</taxon>
        <taxon>Hypocreomycetidae</taxon>
        <taxon>Glomerellales</taxon>
        <taxon>Glomerellaceae</taxon>
        <taxon>Colletotrichum</taxon>
        <taxon>Colletotrichum acutatum species complex</taxon>
    </lineage>
</organism>